<sequence length="292" mass="31469">MSREDSITVVHVDLEKGESAKKSYPDLRAYVGGVGTASKLVLDYQNLDPIVFSIGPLNGFFPYASKTCVAFLDEGKFVDTYGGGRLSTRLKYTGVDAFILEKKAREPCVLVLDGSGAVLVPADTAVESLGIPGRRCGVEVLDGSVLIDGYFAFGDQRLSKKLGEAGIKGIVVSATSGFQIENRERYDRQYNEMLGKVGEMLIEAGSNPSCSGCPMGCARSNLGENGGNVFIHSLVSCVFSESIYSSIPLAFACLNSLGYDYVHEDLEALPDLVYTNINKIYEKASDSKLETE</sequence>
<dbReference type="SUPFAM" id="SSF56228">
    <property type="entry name" value="Aldehyde ferredoxin oxidoreductase, N-terminal domain"/>
    <property type="match status" value="1"/>
</dbReference>
<dbReference type="PANTHER" id="PTHR30038">
    <property type="entry name" value="ALDEHYDE FERREDOXIN OXIDOREDUCTASE"/>
    <property type="match status" value="1"/>
</dbReference>
<feature type="domain" description="Aldehyde ferredoxin oxidoreductase N-terminal" evidence="1">
    <location>
        <begin position="7"/>
        <end position="176"/>
    </location>
</feature>
<dbReference type="EMBL" id="MEVI01000003">
    <property type="protein sequence ID" value="OGC55245.1"/>
    <property type="molecule type" value="Genomic_DNA"/>
</dbReference>
<accession>A0A1F4VDJ9</accession>
<dbReference type="GO" id="GO:0051536">
    <property type="term" value="F:iron-sulfur cluster binding"/>
    <property type="evidence" value="ECO:0007669"/>
    <property type="project" value="InterPro"/>
</dbReference>
<dbReference type="InterPro" id="IPR013983">
    <property type="entry name" value="Ald_Fedxn_OxRdtase_N"/>
</dbReference>
<gene>
    <name evidence="2" type="ORF">A3A78_04695</name>
</gene>
<evidence type="ECO:0000259" key="1">
    <source>
        <dbReference type="SMART" id="SM00790"/>
    </source>
</evidence>
<protein>
    <recommendedName>
        <fullName evidence="1">Aldehyde ferredoxin oxidoreductase N-terminal domain-containing protein</fullName>
    </recommendedName>
</protein>
<dbReference type="GO" id="GO:0016625">
    <property type="term" value="F:oxidoreductase activity, acting on the aldehyde or oxo group of donors, iron-sulfur protein as acceptor"/>
    <property type="evidence" value="ECO:0007669"/>
    <property type="project" value="InterPro"/>
</dbReference>
<dbReference type="Proteomes" id="UP000176504">
    <property type="component" value="Unassembled WGS sequence"/>
</dbReference>
<dbReference type="PANTHER" id="PTHR30038:SF0">
    <property type="entry name" value="TUNGSTEN-CONTAINING ALDEHYDE FERREDOXIN OXIDOREDUCTASE"/>
    <property type="match status" value="1"/>
</dbReference>
<dbReference type="AlphaFoldDB" id="A0A1F4VDJ9"/>
<dbReference type="SMART" id="SM00790">
    <property type="entry name" value="AFOR_N"/>
    <property type="match status" value="1"/>
</dbReference>
<evidence type="ECO:0000313" key="3">
    <source>
        <dbReference type="Proteomes" id="UP000176504"/>
    </source>
</evidence>
<proteinExistence type="predicted"/>
<dbReference type="InterPro" id="IPR051919">
    <property type="entry name" value="W-dependent_AOR"/>
</dbReference>
<dbReference type="InterPro" id="IPR036503">
    <property type="entry name" value="Ald_Fedxn_OxRdtase_N_sf"/>
</dbReference>
<dbReference type="Pfam" id="PF02730">
    <property type="entry name" value="AFOR_N"/>
    <property type="match status" value="1"/>
</dbReference>
<organism evidence="2 3">
    <name type="scientific">candidate division WWE3 bacterium RIFCSPLOWO2_01_FULL_41_18</name>
    <dbReference type="NCBI Taxonomy" id="1802625"/>
    <lineage>
        <taxon>Bacteria</taxon>
        <taxon>Katanobacteria</taxon>
    </lineage>
</organism>
<evidence type="ECO:0000313" key="2">
    <source>
        <dbReference type="EMBL" id="OGC55245.1"/>
    </source>
</evidence>
<dbReference type="Gene3D" id="3.60.9.10">
    <property type="entry name" value="Aldehyde ferredoxin oxidoreductase, N-terminal domain"/>
    <property type="match status" value="1"/>
</dbReference>
<name>A0A1F4VDJ9_UNCKA</name>
<reference evidence="2 3" key="1">
    <citation type="journal article" date="2016" name="Nat. Commun.">
        <title>Thousands of microbial genomes shed light on interconnected biogeochemical processes in an aquifer system.</title>
        <authorList>
            <person name="Anantharaman K."/>
            <person name="Brown C.T."/>
            <person name="Hug L.A."/>
            <person name="Sharon I."/>
            <person name="Castelle C.J."/>
            <person name="Probst A.J."/>
            <person name="Thomas B.C."/>
            <person name="Singh A."/>
            <person name="Wilkins M.J."/>
            <person name="Karaoz U."/>
            <person name="Brodie E.L."/>
            <person name="Williams K.H."/>
            <person name="Hubbard S.S."/>
            <person name="Banfield J.F."/>
        </authorList>
    </citation>
    <scope>NUCLEOTIDE SEQUENCE [LARGE SCALE GENOMIC DNA]</scope>
</reference>
<comment type="caution">
    <text evidence="2">The sequence shown here is derived from an EMBL/GenBank/DDBJ whole genome shotgun (WGS) entry which is preliminary data.</text>
</comment>